<evidence type="ECO:0000313" key="1">
    <source>
        <dbReference type="EMBL" id="MFC7362987.1"/>
    </source>
</evidence>
<dbReference type="RefSeq" id="WP_255891370.1">
    <property type="nucleotide sequence ID" value="NZ_JAFMZM010000004.1"/>
</dbReference>
<keyword evidence="2" id="KW-1185">Reference proteome</keyword>
<reference evidence="2" key="1">
    <citation type="journal article" date="2019" name="Int. J. Syst. Evol. Microbiol.">
        <title>The Global Catalogue of Microorganisms (GCM) 10K type strain sequencing project: providing services to taxonomists for standard genome sequencing and annotation.</title>
        <authorList>
            <consortium name="The Broad Institute Genomics Platform"/>
            <consortium name="The Broad Institute Genome Sequencing Center for Infectious Disease"/>
            <person name="Wu L."/>
            <person name="Ma J."/>
        </authorList>
    </citation>
    <scope>NUCLEOTIDE SEQUENCE [LARGE SCALE GENOMIC DNA]</scope>
    <source>
        <strain evidence="2">FCH27</strain>
    </source>
</reference>
<name>A0ABW2NAH8_9ACTN</name>
<dbReference type="Proteomes" id="UP001596524">
    <property type="component" value="Unassembled WGS sequence"/>
</dbReference>
<gene>
    <name evidence="1" type="ORF">ACFQO6_22140</name>
</gene>
<sequence>MQEAVDLLPEGSAGRERVEETRAYFRFIQEDAMELDRRWREWRQAHR</sequence>
<proteinExistence type="predicted"/>
<organism evidence="1 2">
    <name type="scientific">Nocardioides astragali</name>
    <dbReference type="NCBI Taxonomy" id="1776736"/>
    <lineage>
        <taxon>Bacteria</taxon>
        <taxon>Bacillati</taxon>
        <taxon>Actinomycetota</taxon>
        <taxon>Actinomycetes</taxon>
        <taxon>Propionibacteriales</taxon>
        <taxon>Nocardioidaceae</taxon>
        <taxon>Nocardioides</taxon>
    </lineage>
</organism>
<evidence type="ECO:0000313" key="2">
    <source>
        <dbReference type="Proteomes" id="UP001596524"/>
    </source>
</evidence>
<dbReference type="EMBL" id="JBHTCH010000028">
    <property type="protein sequence ID" value="MFC7362987.1"/>
    <property type="molecule type" value="Genomic_DNA"/>
</dbReference>
<accession>A0ABW2NAH8</accession>
<protein>
    <submittedName>
        <fullName evidence="1">Uncharacterized protein</fullName>
    </submittedName>
</protein>
<comment type="caution">
    <text evidence="1">The sequence shown here is derived from an EMBL/GenBank/DDBJ whole genome shotgun (WGS) entry which is preliminary data.</text>
</comment>